<dbReference type="Proteomes" id="UP000283255">
    <property type="component" value="Unassembled WGS sequence"/>
</dbReference>
<gene>
    <name evidence="2" type="ORF">D1Z90_14955</name>
</gene>
<keyword evidence="1" id="KW-1133">Transmembrane helix</keyword>
<feature type="transmembrane region" description="Helical" evidence="1">
    <location>
        <begin position="53"/>
        <end position="74"/>
    </location>
</feature>
<reference evidence="2 3" key="2">
    <citation type="submission" date="2019-01" db="EMBL/GenBank/DDBJ databases">
        <title>Motilimonas pumilus sp. nov., isolated from the gut of sea cucumber (Apostichopus japonicus).</title>
        <authorList>
            <person name="Wang F.-Q."/>
            <person name="Ren L.-H."/>
            <person name="Lin Y.-W."/>
            <person name="Sun G.-H."/>
            <person name="Du Z.-J."/>
            <person name="Zhao J.-X."/>
            <person name="Liu X.-J."/>
            <person name="Liu L.-J."/>
        </authorList>
    </citation>
    <scope>NUCLEOTIDE SEQUENCE [LARGE SCALE GENOMIC DNA]</scope>
    <source>
        <strain evidence="2 3">PLHSC7-2</strain>
    </source>
</reference>
<proteinExistence type="predicted"/>
<dbReference type="EMBL" id="QZCH01000021">
    <property type="protein sequence ID" value="RJG42082.1"/>
    <property type="molecule type" value="Genomic_DNA"/>
</dbReference>
<sequence>MAFLCPSGRFNAKQDLKIGLGKSANVFQQHKKKGAYKLPLKTIYRKGNGYSKIHVLFIPKLGTTALLAAAIYIVRGAIAL</sequence>
<comment type="caution">
    <text evidence="2">The sequence shown here is derived from an EMBL/GenBank/DDBJ whole genome shotgun (WGS) entry which is preliminary data.</text>
</comment>
<evidence type="ECO:0000313" key="3">
    <source>
        <dbReference type="Proteomes" id="UP000283255"/>
    </source>
</evidence>
<keyword evidence="3" id="KW-1185">Reference proteome</keyword>
<organism evidence="2 3">
    <name type="scientific">Motilimonas pumila</name>
    <dbReference type="NCBI Taxonomy" id="2303987"/>
    <lineage>
        <taxon>Bacteria</taxon>
        <taxon>Pseudomonadati</taxon>
        <taxon>Pseudomonadota</taxon>
        <taxon>Gammaproteobacteria</taxon>
        <taxon>Alteromonadales</taxon>
        <taxon>Alteromonadales genera incertae sedis</taxon>
        <taxon>Motilimonas</taxon>
    </lineage>
</organism>
<evidence type="ECO:0000256" key="1">
    <source>
        <dbReference type="SAM" id="Phobius"/>
    </source>
</evidence>
<dbReference type="AlphaFoldDB" id="A0A418YC93"/>
<keyword evidence="1" id="KW-0472">Membrane</keyword>
<reference evidence="2 3" key="1">
    <citation type="submission" date="2018-09" db="EMBL/GenBank/DDBJ databases">
        <authorList>
            <person name="Wang F."/>
        </authorList>
    </citation>
    <scope>NUCLEOTIDE SEQUENCE [LARGE SCALE GENOMIC DNA]</scope>
    <source>
        <strain evidence="2 3">PLHSC7-2</strain>
    </source>
</reference>
<accession>A0A418YC93</accession>
<name>A0A418YC93_9GAMM</name>
<keyword evidence="1" id="KW-0812">Transmembrane</keyword>
<protein>
    <submittedName>
        <fullName evidence="2">Uncharacterized protein</fullName>
    </submittedName>
</protein>
<evidence type="ECO:0000313" key="2">
    <source>
        <dbReference type="EMBL" id="RJG42082.1"/>
    </source>
</evidence>